<feature type="transmembrane region" description="Helical" evidence="1">
    <location>
        <begin position="81"/>
        <end position="99"/>
    </location>
</feature>
<gene>
    <name evidence="4" type="ORF">SAMN06265377_3182</name>
</gene>
<dbReference type="EMBL" id="OBEH01000005">
    <property type="protein sequence ID" value="SNZ01344.1"/>
    <property type="molecule type" value="Genomic_DNA"/>
</dbReference>
<dbReference type="PANTHER" id="PTHR30273:SF2">
    <property type="entry name" value="PROTEIN FECR"/>
    <property type="match status" value="1"/>
</dbReference>
<dbReference type="InterPro" id="IPR032508">
    <property type="entry name" value="FecR_C"/>
</dbReference>
<keyword evidence="1" id="KW-0812">Transmembrane</keyword>
<dbReference type="InterPro" id="IPR006860">
    <property type="entry name" value="FecR"/>
</dbReference>
<dbReference type="Proteomes" id="UP000219048">
    <property type="component" value="Unassembled WGS sequence"/>
</dbReference>
<proteinExistence type="predicted"/>
<dbReference type="GO" id="GO:0016989">
    <property type="term" value="F:sigma factor antagonist activity"/>
    <property type="evidence" value="ECO:0007669"/>
    <property type="project" value="TreeGrafter"/>
</dbReference>
<dbReference type="InterPro" id="IPR012373">
    <property type="entry name" value="Ferrdict_sens_TM"/>
</dbReference>
<evidence type="ECO:0000313" key="5">
    <source>
        <dbReference type="Proteomes" id="UP000219048"/>
    </source>
</evidence>
<dbReference type="FunFam" id="2.60.120.1440:FF:000001">
    <property type="entry name" value="Putative anti-sigma factor"/>
    <property type="match status" value="1"/>
</dbReference>
<reference evidence="5" key="1">
    <citation type="submission" date="2017-09" db="EMBL/GenBank/DDBJ databases">
        <authorList>
            <person name="Varghese N."/>
            <person name="Submissions S."/>
        </authorList>
    </citation>
    <scope>NUCLEOTIDE SEQUENCE [LARGE SCALE GENOMIC DNA]</scope>
    <source>
        <strain evidence="5">DSM 25885</strain>
    </source>
</reference>
<dbReference type="Pfam" id="PF04773">
    <property type="entry name" value="FecR"/>
    <property type="match status" value="1"/>
</dbReference>
<dbReference type="PANTHER" id="PTHR30273">
    <property type="entry name" value="PERIPLASMIC SIGNAL SENSOR AND SIGMA FACTOR ACTIVATOR FECR-RELATED"/>
    <property type="match status" value="1"/>
</dbReference>
<dbReference type="Pfam" id="PF16344">
    <property type="entry name" value="FecR_C"/>
    <property type="match status" value="1"/>
</dbReference>
<keyword evidence="1" id="KW-0472">Membrane</keyword>
<dbReference type="OrthoDB" id="704021at2"/>
<feature type="domain" description="FecR protein" evidence="2">
    <location>
        <begin position="175"/>
        <end position="268"/>
    </location>
</feature>
<name>A0A285MVX5_9FLAO</name>
<accession>A0A285MVX5</accession>
<evidence type="ECO:0000313" key="4">
    <source>
        <dbReference type="EMBL" id="SNZ01344.1"/>
    </source>
</evidence>
<feature type="domain" description="Protein FecR C-terminal" evidence="3">
    <location>
        <begin position="314"/>
        <end position="382"/>
    </location>
</feature>
<dbReference type="RefSeq" id="WP_097046797.1">
    <property type="nucleotide sequence ID" value="NZ_OBEH01000005.1"/>
</dbReference>
<dbReference type="Gene3D" id="3.55.50.30">
    <property type="match status" value="1"/>
</dbReference>
<sequence>MINKKIESLIFKYLNDTADKDELRILSDWAKENEDEFAEYVRMNTLIRGSFELGDVKKGKDALIAAVKRKSTESYRKRTTFFLRYAALFIAIFGLLFLYKNSVSEIGPSVRTISNSTDDSITLKLGNGEVKVISAQSNGEILTQSGKVIGMQNGNKLLYEDTQAPKKLDYNELTVPYGKMFELVLSDKTKVYLNAGSTFRYPVTFMEQGPREVFLTGEAYFSVTKDEKKPFVVNAGQIDIEVLGTEFNVSIYPEDTAINTVLVEGAVKVSRSGDTGPSHLLNPNQMAAYNKEKHIMNVSEVDTDIYTAWKDGILLFRGTPFSNIKKKLERHFNVSIINNYDFLDTQVYTASFYREENIEQILKVFQEDTPFEYQIDNNMIVISKPLFVN</sequence>
<evidence type="ECO:0000259" key="2">
    <source>
        <dbReference type="Pfam" id="PF04773"/>
    </source>
</evidence>
<organism evidence="4 5">
    <name type="scientific">Flagellimonas pacifica</name>
    <dbReference type="NCBI Taxonomy" id="1247520"/>
    <lineage>
        <taxon>Bacteria</taxon>
        <taxon>Pseudomonadati</taxon>
        <taxon>Bacteroidota</taxon>
        <taxon>Flavobacteriia</taxon>
        <taxon>Flavobacteriales</taxon>
        <taxon>Flavobacteriaceae</taxon>
        <taxon>Flagellimonas</taxon>
    </lineage>
</organism>
<dbReference type="Gene3D" id="2.60.120.1440">
    <property type="match status" value="1"/>
</dbReference>
<evidence type="ECO:0000256" key="1">
    <source>
        <dbReference type="SAM" id="Phobius"/>
    </source>
</evidence>
<protein>
    <submittedName>
        <fullName evidence="4">FecR family protein</fullName>
    </submittedName>
</protein>
<dbReference type="AlphaFoldDB" id="A0A285MVX5"/>
<evidence type="ECO:0000259" key="3">
    <source>
        <dbReference type="Pfam" id="PF16344"/>
    </source>
</evidence>
<keyword evidence="1" id="KW-1133">Transmembrane helix</keyword>
<keyword evidence="5" id="KW-1185">Reference proteome</keyword>